<dbReference type="AlphaFoldDB" id="A0A7X9XSW8"/>
<evidence type="ECO:0000313" key="2">
    <source>
        <dbReference type="EMBL" id="NMF09092.1"/>
    </source>
</evidence>
<proteinExistence type="predicted"/>
<dbReference type="RefSeq" id="WP_168937637.1">
    <property type="nucleotide sequence ID" value="NZ_JABAGA010000002.1"/>
</dbReference>
<protein>
    <submittedName>
        <fullName evidence="2">Type IV toxin-antitoxin system AbiEi family antitoxin domain-containing protein</fullName>
    </submittedName>
</protein>
<dbReference type="EMBL" id="JABAGA010000002">
    <property type="protein sequence ID" value="NMF09092.1"/>
    <property type="molecule type" value="Genomic_DNA"/>
</dbReference>
<evidence type="ECO:0000256" key="1">
    <source>
        <dbReference type="SAM" id="MobiDB-lite"/>
    </source>
</evidence>
<dbReference type="Gene3D" id="3.40.960.10">
    <property type="entry name" value="VSR Endonuclease"/>
    <property type="match status" value="1"/>
</dbReference>
<accession>A0A7X9XSW8</accession>
<sequence length="331" mass="36820">MNRHDQTNNGAGIPASSTRAKDVREWLSTREIWTTAQLNTIGLDSRSINRVVEERFLHRVERGVYVRAPADDHLLLRALARNRPSLVYSGPTAAHLYGHGPMEWPAQGRVAKGASTMGNDLLTLSETRVKAFRTIGDLRVTTPAATAAAMPAMSDGQIITFLAREYRGIGGNDLLARDLAAMGKTDRRRIGALARRAPAGAASSYERTLQEGLAARGIDAELNRRIGPYTWDAVIANGRTVVDIDSWAFHAAQGAHASDRTFIVDRWKTNDAFRRGWAPLRYTDSCIMFALKAVLDQIADTVAFRRAHRRLRTPNELRSDDQPVWDWHQSL</sequence>
<name>A0A7X9XSW8_9CORY</name>
<feature type="region of interest" description="Disordered" evidence="1">
    <location>
        <begin position="1"/>
        <end position="20"/>
    </location>
</feature>
<feature type="compositionally biased region" description="Polar residues" evidence="1">
    <location>
        <begin position="7"/>
        <end position="18"/>
    </location>
</feature>
<evidence type="ECO:0000313" key="3">
    <source>
        <dbReference type="Proteomes" id="UP000589552"/>
    </source>
</evidence>
<dbReference type="Proteomes" id="UP000589552">
    <property type="component" value="Unassembled WGS sequence"/>
</dbReference>
<comment type="caution">
    <text evidence="2">The sequence shown here is derived from an EMBL/GenBank/DDBJ whole genome shotgun (WGS) entry which is preliminary data.</text>
</comment>
<gene>
    <name evidence="2" type="ORF">HF852_05685</name>
</gene>
<organism evidence="2 3">
    <name type="scientific">Corynebacterium xerosis</name>
    <dbReference type="NCBI Taxonomy" id="1725"/>
    <lineage>
        <taxon>Bacteria</taxon>
        <taxon>Bacillati</taxon>
        <taxon>Actinomycetota</taxon>
        <taxon>Actinomycetes</taxon>
        <taxon>Mycobacteriales</taxon>
        <taxon>Corynebacteriaceae</taxon>
        <taxon>Corynebacterium</taxon>
    </lineage>
</organism>
<reference evidence="2 3" key="1">
    <citation type="submission" date="2020-04" db="EMBL/GenBank/DDBJ databases">
        <authorList>
            <person name="Hitch T.C.A."/>
            <person name="Wylensek D."/>
            <person name="Clavel T."/>
        </authorList>
    </citation>
    <scope>NUCLEOTIDE SEQUENCE [LARGE SCALE GENOMIC DNA]</scope>
    <source>
        <strain evidence="2 3">BL-383-APC-2I</strain>
    </source>
</reference>